<dbReference type="Proteomes" id="UP000308197">
    <property type="component" value="Unassembled WGS sequence"/>
</dbReference>
<reference evidence="2 3" key="1">
    <citation type="journal article" date="2019" name="Nat. Ecol. Evol.">
        <title>Megaphylogeny resolves global patterns of mushroom evolution.</title>
        <authorList>
            <person name="Varga T."/>
            <person name="Krizsan K."/>
            <person name="Foldi C."/>
            <person name="Dima B."/>
            <person name="Sanchez-Garcia M."/>
            <person name="Sanchez-Ramirez S."/>
            <person name="Szollosi G.J."/>
            <person name="Szarkandi J.G."/>
            <person name="Papp V."/>
            <person name="Albert L."/>
            <person name="Andreopoulos W."/>
            <person name="Angelini C."/>
            <person name="Antonin V."/>
            <person name="Barry K.W."/>
            <person name="Bougher N.L."/>
            <person name="Buchanan P."/>
            <person name="Buyck B."/>
            <person name="Bense V."/>
            <person name="Catcheside P."/>
            <person name="Chovatia M."/>
            <person name="Cooper J."/>
            <person name="Damon W."/>
            <person name="Desjardin D."/>
            <person name="Finy P."/>
            <person name="Geml J."/>
            <person name="Haridas S."/>
            <person name="Hughes K."/>
            <person name="Justo A."/>
            <person name="Karasinski D."/>
            <person name="Kautmanova I."/>
            <person name="Kiss B."/>
            <person name="Kocsube S."/>
            <person name="Kotiranta H."/>
            <person name="LaButti K.M."/>
            <person name="Lechner B.E."/>
            <person name="Liimatainen K."/>
            <person name="Lipzen A."/>
            <person name="Lukacs Z."/>
            <person name="Mihaltcheva S."/>
            <person name="Morgado L.N."/>
            <person name="Niskanen T."/>
            <person name="Noordeloos M.E."/>
            <person name="Ohm R.A."/>
            <person name="Ortiz-Santana B."/>
            <person name="Ovrebo C."/>
            <person name="Racz N."/>
            <person name="Riley R."/>
            <person name="Savchenko A."/>
            <person name="Shiryaev A."/>
            <person name="Soop K."/>
            <person name="Spirin V."/>
            <person name="Szebenyi C."/>
            <person name="Tomsovsky M."/>
            <person name="Tulloss R.E."/>
            <person name="Uehling J."/>
            <person name="Grigoriev I.V."/>
            <person name="Vagvolgyi C."/>
            <person name="Papp T."/>
            <person name="Martin F.M."/>
            <person name="Miettinen O."/>
            <person name="Hibbett D.S."/>
            <person name="Nagy L.G."/>
        </authorList>
    </citation>
    <scope>NUCLEOTIDE SEQUENCE [LARGE SCALE GENOMIC DNA]</scope>
    <source>
        <strain evidence="2 3">HHB13444</strain>
    </source>
</reference>
<keyword evidence="3" id="KW-1185">Reference proteome</keyword>
<dbReference type="InParanoid" id="A0A5C3PTD4"/>
<evidence type="ECO:0000313" key="3">
    <source>
        <dbReference type="Proteomes" id="UP000308197"/>
    </source>
</evidence>
<organism evidence="2 3">
    <name type="scientific">Polyporus arcularius HHB13444</name>
    <dbReference type="NCBI Taxonomy" id="1314778"/>
    <lineage>
        <taxon>Eukaryota</taxon>
        <taxon>Fungi</taxon>
        <taxon>Dikarya</taxon>
        <taxon>Basidiomycota</taxon>
        <taxon>Agaricomycotina</taxon>
        <taxon>Agaricomycetes</taxon>
        <taxon>Polyporales</taxon>
        <taxon>Polyporaceae</taxon>
        <taxon>Polyporus</taxon>
    </lineage>
</organism>
<gene>
    <name evidence="2" type="ORF">K466DRAFT_594912</name>
</gene>
<accession>A0A5C3PTD4</accession>
<dbReference type="EMBL" id="ML210992">
    <property type="protein sequence ID" value="TFK92762.1"/>
    <property type="molecule type" value="Genomic_DNA"/>
</dbReference>
<sequence length="345" mass="37168">MADEFHLMRSHELAHSPLAPAFHLHVPRPMARRLWHPTICTSKPGHGPTPGFGPCEARIQPHICSTSDHGTSGKRKLSPVPPSLIPHPISWEKSPVERPTNRARVNSPPHPAGASGTLPDHMDIRDIEKFLDTLKNNPQLWTALIPVTTEPSPLCPGSPSVAPHALSPLPPQDLYAPQPMPASSANPLFLPCPSPCSGTSCSPSRALLLPIDDSDVMLVDTANTPSPAKAAAKAKPKHPVQPSADKLFKLTPDSAVKISALTGTCYGIPQKLSSVAGRDILFTGLSTGARLIEVCLQRADRIMQFLELHFQVHKSNNQVILTDSHIARYIDDIHTALRPPPSAQG</sequence>
<proteinExistence type="predicted"/>
<dbReference type="AlphaFoldDB" id="A0A5C3PTD4"/>
<protein>
    <submittedName>
        <fullName evidence="2">Uncharacterized protein</fullName>
    </submittedName>
</protein>
<feature type="region of interest" description="Disordered" evidence="1">
    <location>
        <begin position="66"/>
        <end position="120"/>
    </location>
</feature>
<evidence type="ECO:0000313" key="2">
    <source>
        <dbReference type="EMBL" id="TFK92762.1"/>
    </source>
</evidence>
<name>A0A5C3PTD4_9APHY</name>
<evidence type="ECO:0000256" key="1">
    <source>
        <dbReference type="SAM" id="MobiDB-lite"/>
    </source>
</evidence>